<organism evidence="2 3">
    <name type="scientific">Bacillus paranthracis</name>
    <dbReference type="NCBI Taxonomy" id="2026186"/>
    <lineage>
        <taxon>Bacteria</taxon>
        <taxon>Bacillati</taxon>
        <taxon>Bacillota</taxon>
        <taxon>Bacilli</taxon>
        <taxon>Bacillales</taxon>
        <taxon>Bacillaceae</taxon>
        <taxon>Bacillus</taxon>
        <taxon>Bacillus cereus group</taxon>
    </lineage>
</organism>
<accession>A0A7D8D3L6</accession>
<protein>
    <submittedName>
        <fullName evidence="2">Uncharacterized protein</fullName>
    </submittedName>
</protein>
<name>A0A7D8D3L6_9BACI</name>
<dbReference type="AlphaFoldDB" id="A0A7D8D3L6"/>
<reference evidence="2 3" key="1">
    <citation type="submission" date="2017-04" db="EMBL/GenBank/DDBJ databases">
        <authorList>
            <person name="Criscuolo A."/>
        </authorList>
    </citation>
    <scope>NUCLEOTIDE SEQUENCE [LARGE SCALE GENOMIC DNA]</scope>
    <source>
        <strain evidence="2">16-00174</strain>
    </source>
</reference>
<keyword evidence="1" id="KW-0472">Membrane</keyword>
<keyword evidence="1" id="KW-1133">Transmembrane helix</keyword>
<evidence type="ECO:0000313" key="3">
    <source>
        <dbReference type="Proteomes" id="UP000194422"/>
    </source>
</evidence>
<sequence>MFTPLAGFAPTCVVPSIVKLLRTKVVPVGMASVNITLFALVLPVPVKETVYVSVSPISAKFLSTAFVIVTVALFT</sequence>
<dbReference type="EMBL" id="FWYW01000053">
    <property type="protein sequence ID" value="SMD74449.1"/>
    <property type="molecule type" value="Genomic_DNA"/>
</dbReference>
<gene>
    <name evidence="2" type="ORF">BACERE00174_01218</name>
</gene>
<dbReference type="Proteomes" id="UP000194422">
    <property type="component" value="Unassembled WGS sequence"/>
</dbReference>
<keyword evidence="1" id="KW-0812">Transmembrane</keyword>
<evidence type="ECO:0000256" key="1">
    <source>
        <dbReference type="SAM" id="Phobius"/>
    </source>
</evidence>
<comment type="caution">
    <text evidence="2">The sequence shown here is derived from an EMBL/GenBank/DDBJ whole genome shotgun (WGS) entry which is preliminary data.</text>
</comment>
<feature type="transmembrane region" description="Helical" evidence="1">
    <location>
        <begin position="25"/>
        <end position="44"/>
    </location>
</feature>
<feature type="transmembrane region" description="Helical" evidence="1">
    <location>
        <begin position="50"/>
        <end position="74"/>
    </location>
</feature>
<evidence type="ECO:0000313" key="2">
    <source>
        <dbReference type="EMBL" id="SMD74449.1"/>
    </source>
</evidence>
<proteinExistence type="predicted"/>